<reference evidence="1" key="1">
    <citation type="submission" date="2007-03" db="EMBL/GenBank/DDBJ databases">
        <title>Annotation of Culex pipiens quinquefasciatus.</title>
        <authorList>
            <consortium name="The Broad Institute Genome Sequencing Platform"/>
            <person name="Atkinson P.W."/>
            <person name="Hemingway J."/>
            <person name="Christensen B.M."/>
            <person name="Higgs S."/>
            <person name="Kodira C."/>
            <person name="Hannick L."/>
            <person name="Megy K."/>
            <person name="O'Leary S."/>
            <person name="Pearson M."/>
            <person name="Haas B.J."/>
            <person name="Mauceli E."/>
            <person name="Wortman J.R."/>
            <person name="Lee N.H."/>
            <person name="Guigo R."/>
            <person name="Stanke M."/>
            <person name="Alvarado L."/>
            <person name="Amedeo P."/>
            <person name="Antoine C.H."/>
            <person name="Arensburger P."/>
            <person name="Bidwell S.L."/>
            <person name="Crawford M."/>
            <person name="Camaro F."/>
            <person name="Devon K."/>
            <person name="Engels R."/>
            <person name="Hammond M."/>
            <person name="Howarth C."/>
            <person name="Koehrsen M."/>
            <person name="Lawson D."/>
            <person name="Montgomery P."/>
            <person name="Nene V."/>
            <person name="Nusbaum C."/>
            <person name="Puiu D."/>
            <person name="Romero-Severson J."/>
            <person name="Severson D.W."/>
            <person name="Shumway M."/>
            <person name="Sisk P."/>
            <person name="Stolte C."/>
            <person name="Zeng Q."/>
            <person name="Eisenstadt E."/>
            <person name="Fraser-Liggett C."/>
            <person name="Strausberg R."/>
            <person name="Galagan J."/>
            <person name="Birren B."/>
            <person name="Collins F.H."/>
        </authorList>
    </citation>
    <scope>NUCLEOTIDE SEQUENCE [LARGE SCALE GENOMIC DNA]</scope>
    <source>
        <strain evidence="1">JHB</strain>
    </source>
</reference>
<name>B0X7R4_CULQU</name>
<evidence type="ECO:0000313" key="2">
    <source>
        <dbReference type="EnsemblMetazoa" id="CPIJ015495-PA"/>
    </source>
</evidence>
<dbReference type="InParanoid" id="B0X7R4"/>
<protein>
    <submittedName>
        <fullName evidence="1 2">DNA-binding protein smubp-2</fullName>
    </submittedName>
</protein>
<dbReference type="EnsemblMetazoa" id="CPIJ015495-RA">
    <property type="protein sequence ID" value="CPIJ015495-PA"/>
    <property type="gene ID" value="CPIJ015495"/>
</dbReference>
<dbReference type="Proteomes" id="UP000002320">
    <property type="component" value="Unassembled WGS sequence"/>
</dbReference>
<dbReference type="KEGG" id="cqu:CpipJ_CPIJ015495"/>
<proteinExistence type="predicted"/>
<gene>
    <name evidence="2" type="primary">6048836</name>
    <name evidence="1" type="ORF">CpipJ_CPIJ015495</name>
</gene>
<dbReference type="HOGENOM" id="CLU_1190889_0_0_1"/>
<reference evidence="2" key="2">
    <citation type="submission" date="2021-02" db="UniProtKB">
        <authorList>
            <consortium name="EnsemblMetazoa"/>
        </authorList>
    </citation>
    <scope>IDENTIFICATION</scope>
    <source>
        <strain evidence="2">JHB</strain>
    </source>
</reference>
<organism>
    <name type="scientific">Culex quinquefasciatus</name>
    <name type="common">Southern house mosquito</name>
    <name type="synonym">Culex pungens</name>
    <dbReference type="NCBI Taxonomy" id="7176"/>
    <lineage>
        <taxon>Eukaryota</taxon>
        <taxon>Metazoa</taxon>
        <taxon>Ecdysozoa</taxon>
        <taxon>Arthropoda</taxon>
        <taxon>Hexapoda</taxon>
        <taxon>Insecta</taxon>
        <taxon>Pterygota</taxon>
        <taxon>Neoptera</taxon>
        <taxon>Endopterygota</taxon>
        <taxon>Diptera</taxon>
        <taxon>Nematocera</taxon>
        <taxon>Culicoidea</taxon>
        <taxon>Culicidae</taxon>
        <taxon>Culicinae</taxon>
        <taxon>Culicini</taxon>
        <taxon>Culex</taxon>
        <taxon>Culex</taxon>
    </lineage>
</organism>
<keyword evidence="1" id="KW-0238">DNA-binding</keyword>
<sequence length="233" mass="26531">MTLKEQNKAYLGSGQRKIHERVITTTRQDTRCKNLIKKWSHRESREITVIDKSHAQRKKHPKVDYDGLSGTFPFSTAVIWPARRRSLVMPDAKDPKQLRFYDVPEPFYYMFPLESIAAGKVEKRKNIIFSGDPKRLGPVIQWGFLDGISLLERLIDYDRNDKLTGCFDQIVGTSSNHVTAMTPGSAPPSREEAIMFISTERSGNVMRLNVSITRAQSLMIAVGDADMLERNDS</sequence>
<keyword evidence="3" id="KW-1185">Reference proteome</keyword>
<evidence type="ECO:0000313" key="3">
    <source>
        <dbReference type="Proteomes" id="UP000002320"/>
    </source>
</evidence>
<accession>B0X7R4</accession>
<dbReference type="EMBL" id="DS232459">
    <property type="protein sequence ID" value="EDS42076.1"/>
    <property type="molecule type" value="Genomic_DNA"/>
</dbReference>
<dbReference type="GO" id="GO:0003677">
    <property type="term" value="F:DNA binding"/>
    <property type="evidence" value="ECO:0007669"/>
    <property type="project" value="UniProtKB-KW"/>
</dbReference>
<dbReference type="AlphaFoldDB" id="B0X7R4"/>
<dbReference type="VEuPathDB" id="VectorBase:CPIJ015495"/>
<evidence type="ECO:0000313" key="1">
    <source>
        <dbReference type="EMBL" id="EDS42076.1"/>
    </source>
</evidence>